<gene>
    <name evidence="2" type="ORF">CYCCA115_LOCUS17051</name>
</gene>
<evidence type="ECO:0000256" key="1">
    <source>
        <dbReference type="SAM" id="MobiDB-lite"/>
    </source>
</evidence>
<keyword evidence="3" id="KW-1185">Reference proteome</keyword>
<reference evidence="2" key="1">
    <citation type="submission" date="2023-08" db="EMBL/GenBank/DDBJ databases">
        <authorList>
            <person name="Audoor S."/>
            <person name="Bilcke G."/>
        </authorList>
    </citation>
    <scope>NUCLEOTIDE SEQUENCE</scope>
</reference>
<dbReference type="Proteomes" id="UP001295423">
    <property type="component" value="Unassembled WGS sequence"/>
</dbReference>
<dbReference type="AlphaFoldDB" id="A0AAD2G2S8"/>
<name>A0AAD2G2S8_9STRA</name>
<protein>
    <submittedName>
        <fullName evidence="2">Uncharacterized protein</fullName>
    </submittedName>
</protein>
<proteinExistence type="predicted"/>
<evidence type="ECO:0000313" key="2">
    <source>
        <dbReference type="EMBL" id="CAJ1958158.1"/>
    </source>
</evidence>
<organism evidence="2 3">
    <name type="scientific">Cylindrotheca closterium</name>
    <dbReference type="NCBI Taxonomy" id="2856"/>
    <lineage>
        <taxon>Eukaryota</taxon>
        <taxon>Sar</taxon>
        <taxon>Stramenopiles</taxon>
        <taxon>Ochrophyta</taxon>
        <taxon>Bacillariophyta</taxon>
        <taxon>Bacillariophyceae</taxon>
        <taxon>Bacillariophycidae</taxon>
        <taxon>Bacillariales</taxon>
        <taxon>Bacillariaceae</taxon>
        <taxon>Cylindrotheca</taxon>
    </lineage>
</organism>
<sequence>MISQIDSDARLRREDEKKNPAVNSSAGKRFDHPLPSLVNDFQQPNKRRRTSLEYSPTRVLAFDDASPSTFPFRRSNLDNNIGFRLRPRYLGNELYNESEIVLSPRKIPYMPF</sequence>
<evidence type="ECO:0000313" key="3">
    <source>
        <dbReference type="Proteomes" id="UP001295423"/>
    </source>
</evidence>
<comment type="caution">
    <text evidence="2">The sequence shown here is derived from an EMBL/GenBank/DDBJ whole genome shotgun (WGS) entry which is preliminary data.</text>
</comment>
<feature type="region of interest" description="Disordered" evidence="1">
    <location>
        <begin position="1"/>
        <end position="52"/>
    </location>
</feature>
<accession>A0AAD2G2S8</accession>
<dbReference type="EMBL" id="CAKOGP040001969">
    <property type="protein sequence ID" value="CAJ1958158.1"/>
    <property type="molecule type" value="Genomic_DNA"/>
</dbReference>
<feature type="compositionally biased region" description="Basic and acidic residues" evidence="1">
    <location>
        <begin position="7"/>
        <end position="19"/>
    </location>
</feature>